<evidence type="ECO:0000256" key="1">
    <source>
        <dbReference type="ARBA" id="ARBA00001974"/>
    </source>
</evidence>
<dbReference type="InterPro" id="IPR050315">
    <property type="entry name" value="FAD-oxidoreductase_2"/>
</dbReference>
<proteinExistence type="predicted"/>
<evidence type="ECO:0000256" key="2">
    <source>
        <dbReference type="ARBA" id="ARBA00022630"/>
    </source>
</evidence>
<reference evidence="6" key="1">
    <citation type="submission" date="2020-12" db="EMBL/GenBank/DDBJ databases">
        <title>Bacterial taxonomy.</title>
        <authorList>
            <person name="Pan X."/>
        </authorList>
    </citation>
    <scope>NUCLEOTIDE SEQUENCE</scope>
    <source>
        <strain evidence="6">B2012</strain>
    </source>
</reference>
<dbReference type="PRINTS" id="PR00411">
    <property type="entry name" value="PNDRDTASEI"/>
</dbReference>
<name>A0A934MJH0_9HYPH</name>
<dbReference type="PANTHER" id="PTHR43400">
    <property type="entry name" value="FUMARATE REDUCTASE"/>
    <property type="match status" value="1"/>
</dbReference>
<dbReference type="EMBL" id="JAEKJA010000048">
    <property type="protein sequence ID" value="MBJ3778885.1"/>
    <property type="molecule type" value="Genomic_DNA"/>
</dbReference>
<evidence type="ECO:0000313" key="6">
    <source>
        <dbReference type="EMBL" id="MBJ3778885.1"/>
    </source>
</evidence>
<dbReference type="PANTHER" id="PTHR43400:SF10">
    <property type="entry name" value="3-OXOSTEROID 1-DEHYDROGENASE"/>
    <property type="match status" value="1"/>
</dbReference>
<dbReference type="Gene3D" id="3.50.50.60">
    <property type="entry name" value="FAD/NAD(P)-binding domain"/>
    <property type="match status" value="1"/>
</dbReference>
<dbReference type="InterPro" id="IPR027477">
    <property type="entry name" value="Succ_DH/fumarate_Rdtase_cat_sf"/>
</dbReference>
<keyword evidence="4" id="KW-0560">Oxidoreductase</keyword>
<comment type="cofactor">
    <cofactor evidence="1">
        <name>FAD</name>
        <dbReference type="ChEBI" id="CHEBI:57692"/>
    </cofactor>
</comment>
<dbReference type="SUPFAM" id="SSF51905">
    <property type="entry name" value="FAD/NAD(P)-binding domain"/>
    <property type="match status" value="1"/>
</dbReference>
<dbReference type="Pfam" id="PF00890">
    <property type="entry name" value="FAD_binding_2"/>
    <property type="match status" value="1"/>
</dbReference>
<evidence type="ECO:0000256" key="3">
    <source>
        <dbReference type="ARBA" id="ARBA00022827"/>
    </source>
</evidence>
<comment type="caution">
    <text evidence="6">The sequence shown here is derived from an EMBL/GenBank/DDBJ whole genome shotgun (WGS) entry which is preliminary data.</text>
</comment>
<dbReference type="GO" id="GO:0016491">
    <property type="term" value="F:oxidoreductase activity"/>
    <property type="evidence" value="ECO:0007669"/>
    <property type="project" value="UniProtKB-KW"/>
</dbReference>
<dbReference type="SUPFAM" id="SSF56425">
    <property type="entry name" value="Succinate dehydrogenase/fumarate reductase flavoprotein, catalytic domain"/>
    <property type="match status" value="1"/>
</dbReference>
<gene>
    <name evidence="6" type="ORF">JCR33_24525</name>
</gene>
<feature type="domain" description="FAD-dependent oxidoreductase 2 FAD-binding" evidence="5">
    <location>
        <begin position="15"/>
        <end position="440"/>
    </location>
</feature>
<sequence>MIAASPPESAATAEIVVVGAGACGLTAALAARAKGADVVVVERDRVPAGSTALSAGLIPAAATRWQAAAGVSDDADTLFADIMAKSKNTADRVIARAAADAAGPAVTWLADAHGLPFELVDGFVYPGHSARRMHAMPERTGAALVDRLRAAAEAAGVTILTNARAETLYMDGERAAGVGIARPDGEEEAIAARAVVVASNGYGGDKARLARHIPEVLDALWFGHDGNDGLALAWGEALGADLEHLSGHQGHGSVAVPHGILITWAVITGGGVQVDATGHRFSNEAEGYSEQAARVLARPGGLAWSVFDGRLAAVARQFEDFRRAEAEGAIITAPTVADLAARAGLPADALAATLAAVAAHARDGTADAFGRTFAGPPLAAPFAAVKVTGALFHTQGGLATDARARVLRRGVPVANLFAAGGAAVGCSGPSAAGYLSGNGLLTAVAMGYVAGGAAAA</sequence>
<dbReference type="Gene3D" id="3.90.700.10">
    <property type="entry name" value="Succinate dehydrogenase/fumarate reductase flavoprotein, catalytic domain"/>
    <property type="match status" value="1"/>
</dbReference>
<protein>
    <submittedName>
        <fullName evidence="6">FAD-dependent oxidoreductase</fullName>
    </submittedName>
</protein>
<dbReference type="AlphaFoldDB" id="A0A934MJH0"/>
<evidence type="ECO:0000259" key="5">
    <source>
        <dbReference type="Pfam" id="PF00890"/>
    </source>
</evidence>
<dbReference type="GO" id="GO:0008202">
    <property type="term" value="P:steroid metabolic process"/>
    <property type="evidence" value="ECO:0007669"/>
    <property type="project" value="UniProtKB-ARBA"/>
</dbReference>
<dbReference type="Proteomes" id="UP000609531">
    <property type="component" value="Unassembled WGS sequence"/>
</dbReference>
<keyword evidence="2" id="KW-0285">Flavoprotein</keyword>
<accession>A0A934MJH0</accession>
<organism evidence="6 7">
    <name type="scientific">Acuticoccus mangrovi</name>
    <dbReference type="NCBI Taxonomy" id="2796142"/>
    <lineage>
        <taxon>Bacteria</taxon>
        <taxon>Pseudomonadati</taxon>
        <taxon>Pseudomonadota</taxon>
        <taxon>Alphaproteobacteria</taxon>
        <taxon>Hyphomicrobiales</taxon>
        <taxon>Amorphaceae</taxon>
        <taxon>Acuticoccus</taxon>
    </lineage>
</organism>
<keyword evidence="3" id="KW-0274">FAD</keyword>
<dbReference type="InterPro" id="IPR003953">
    <property type="entry name" value="FAD-dep_OxRdtase_2_FAD-bd"/>
</dbReference>
<dbReference type="InterPro" id="IPR036188">
    <property type="entry name" value="FAD/NAD-bd_sf"/>
</dbReference>
<keyword evidence="7" id="KW-1185">Reference proteome</keyword>
<evidence type="ECO:0000313" key="7">
    <source>
        <dbReference type="Proteomes" id="UP000609531"/>
    </source>
</evidence>
<evidence type="ECO:0000256" key="4">
    <source>
        <dbReference type="ARBA" id="ARBA00023002"/>
    </source>
</evidence>